<accession>A0A1H4JZI8</accession>
<feature type="chain" id="PRO_5011765446" description="TPR repeat" evidence="2">
    <location>
        <begin position="25"/>
        <end position="345"/>
    </location>
</feature>
<feature type="signal peptide" evidence="2">
    <location>
        <begin position="1"/>
        <end position="24"/>
    </location>
</feature>
<keyword evidence="2" id="KW-0732">Signal</keyword>
<dbReference type="Pfam" id="PF08238">
    <property type="entry name" value="Sel1"/>
    <property type="match status" value="6"/>
</dbReference>
<sequence>MRPRFLPALLLAAAFCGLAGNARAAGNVEPETAGSGAPQASEPMSDRLQPPGDRPLSAPTVDQVDPDRFGKLPDAAYGAFQRGYYITAHNLALPRAEAGDAAAQTLVAEIYARGLGMPRSATKAAEWYSKAAQQGVPEAQFQYALMLLDGNFVEKDTDRAFELMQIAADKGNRLAQFNLAQMILDRQSSFESQKRAVSYYEKAANAGLADAQYAMAQVYANGFGGRQADDKVARSWLERSAMQNFDTAQLDLGTWLVEGRGGARNTQAGFGWLKRAAEGGNVAAQNRLAKLYRAGVGVEANVIEGAAWYVSARRAGLIDPENEDFLAGLTPEEMKDAIQRANRLR</sequence>
<dbReference type="InterPro" id="IPR006597">
    <property type="entry name" value="Sel1-like"/>
</dbReference>
<dbReference type="InterPro" id="IPR052748">
    <property type="entry name" value="ISR_Activator"/>
</dbReference>
<protein>
    <recommendedName>
        <fullName evidence="5">TPR repeat</fullName>
    </recommendedName>
</protein>
<evidence type="ECO:0000313" key="3">
    <source>
        <dbReference type="EMBL" id="SEB51577.1"/>
    </source>
</evidence>
<proteinExistence type="predicted"/>
<evidence type="ECO:0000313" key="4">
    <source>
        <dbReference type="Proteomes" id="UP000199064"/>
    </source>
</evidence>
<feature type="region of interest" description="Disordered" evidence="1">
    <location>
        <begin position="28"/>
        <end position="67"/>
    </location>
</feature>
<reference evidence="4" key="1">
    <citation type="submission" date="2016-10" db="EMBL/GenBank/DDBJ databases">
        <authorList>
            <person name="Varghese N."/>
            <person name="Submissions S."/>
        </authorList>
    </citation>
    <scope>NUCLEOTIDE SEQUENCE [LARGE SCALE GENOMIC DNA]</scope>
    <source>
        <strain evidence="4">ES.061</strain>
    </source>
</reference>
<evidence type="ECO:0000256" key="2">
    <source>
        <dbReference type="SAM" id="SignalP"/>
    </source>
</evidence>
<dbReference type="AlphaFoldDB" id="A0A1H4JZI8"/>
<dbReference type="EMBL" id="FNSL01000001">
    <property type="protein sequence ID" value="SEB51577.1"/>
    <property type="molecule type" value="Genomic_DNA"/>
</dbReference>
<dbReference type="SUPFAM" id="SSF81901">
    <property type="entry name" value="HCP-like"/>
    <property type="match status" value="1"/>
</dbReference>
<gene>
    <name evidence="3" type="ORF">SAMN05216452_1826</name>
</gene>
<dbReference type="PANTHER" id="PTHR45011:SF1">
    <property type="entry name" value="DAP3-BINDING CELL DEATH ENHANCER 1"/>
    <property type="match status" value="1"/>
</dbReference>
<evidence type="ECO:0000256" key="1">
    <source>
        <dbReference type="SAM" id="MobiDB-lite"/>
    </source>
</evidence>
<organism evidence="3 4">
    <name type="scientific">Nitratireductor aquibiodomus</name>
    <dbReference type="NCBI Taxonomy" id="204799"/>
    <lineage>
        <taxon>Bacteria</taxon>
        <taxon>Pseudomonadati</taxon>
        <taxon>Pseudomonadota</taxon>
        <taxon>Alphaproteobacteria</taxon>
        <taxon>Hyphomicrobiales</taxon>
        <taxon>Phyllobacteriaceae</taxon>
        <taxon>Nitratireductor</taxon>
    </lineage>
</organism>
<dbReference type="RefSeq" id="WP_090328434.1">
    <property type="nucleotide sequence ID" value="NZ_FNSL01000001.1"/>
</dbReference>
<dbReference type="PANTHER" id="PTHR45011">
    <property type="entry name" value="DAP3-BINDING CELL DEATH ENHANCER 1"/>
    <property type="match status" value="1"/>
</dbReference>
<name>A0A1H4JZI8_9HYPH</name>
<dbReference type="SMART" id="SM00671">
    <property type="entry name" value="SEL1"/>
    <property type="match status" value="6"/>
</dbReference>
<dbReference type="Gene3D" id="1.25.40.10">
    <property type="entry name" value="Tetratricopeptide repeat domain"/>
    <property type="match status" value="2"/>
</dbReference>
<evidence type="ECO:0008006" key="5">
    <source>
        <dbReference type="Google" id="ProtNLM"/>
    </source>
</evidence>
<keyword evidence="4" id="KW-1185">Reference proteome</keyword>
<dbReference type="InterPro" id="IPR011990">
    <property type="entry name" value="TPR-like_helical_dom_sf"/>
</dbReference>
<dbReference type="Proteomes" id="UP000199064">
    <property type="component" value="Unassembled WGS sequence"/>
</dbReference>